<comment type="caution">
    <text evidence="3">The sequence shown here is derived from an EMBL/GenBank/DDBJ whole genome shotgun (WGS) entry which is preliminary data.</text>
</comment>
<dbReference type="PANTHER" id="PTHR46696">
    <property type="entry name" value="P450, PUTATIVE (EUROFUNG)-RELATED"/>
    <property type="match status" value="1"/>
</dbReference>
<dbReference type="Gene3D" id="1.10.630.10">
    <property type="entry name" value="Cytochrome P450"/>
    <property type="match status" value="1"/>
</dbReference>
<dbReference type="InterPro" id="IPR036396">
    <property type="entry name" value="Cyt_P450_sf"/>
</dbReference>
<reference evidence="3 4" key="1">
    <citation type="submission" date="2021-04" db="EMBL/GenBank/DDBJ databases">
        <authorList>
            <person name="Tang X."/>
            <person name="Zhou X."/>
            <person name="Chen X."/>
            <person name="Cernava T."/>
            <person name="Zhang C."/>
        </authorList>
    </citation>
    <scope>NUCLEOTIDE SEQUENCE [LARGE SCALE GENOMIC DNA]</scope>
    <source>
        <strain evidence="3 4">BH-SS-21</strain>
    </source>
</reference>
<gene>
    <name evidence="3" type="ORF">J8N05_21545</name>
</gene>
<keyword evidence="2" id="KW-0349">Heme</keyword>
<dbReference type="RefSeq" id="WP_210885026.1">
    <property type="nucleotide sequence ID" value="NZ_JAGPYQ010000001.1"/>
</dbReference>
<dbReference type="GO" id="GO:0005506">
    <property type="term" value="F:iron ion binding"/>
    <property type="evidence" value="ECO:0007669"/>
    <property type="project" value="InterPro"/>
</dbReference>
<keyword evidence="2" id="KW-0503">Monooxygenase</keyword>
<dbReference type="PROSITE" id="PS00086">
    <property type="entry name" value="CYTOCHROME_P450"/>
    <property type="match status" value="1"/>
</dbReference>
<evidence type="ECO:0000313" key="4">
    <source>
        <dbReference type="Proteomes" id="UP000677413"/>
    </source>
</evidence>
<evidence type="ECO:0000256" key="2">
    <source>
        <dbReference type="RuleBase" id="RU000461"/>
    </source>
</evidence>
<dbReference type="InterPro" id="IPR017972">
    <property type="entry name" value="Cyt_P450_CS"/>
</dbReference>
<dbReference type="Pfam" id="PF00067">
    <property type="entry name" value="p450"/>
    <property type="match status" value="1"/>
</dbReference>
<dbReference type="InterPro" id="IPR001128">
    <property type="entry name" value="Cyt_P450"/>
</dbReference>
<accession>A0A941B4U8</accession>
<dbReference type="PRINTS" id="PR00385">
    <property type="entry name" value="P450"/>
</dbReference>
<dbReference type="PRINTS" id="PR00359">
    <property type="entry name" value="BP450"/>
</dbReference>
<evidence type="ECO:0000313" key="3">
    <source>
        <dbReference type="EMBL" id="MBQ0850750.1"/>
    </source>
</evidence>
<organism evidence="3 4">
    <name type="scientific">Streptomyces liliiviolaceus</name>
    <dbReference type="NCBI Taxonomy" id="2823109"/>
    <lineage>
        <taxon>Bacteria</taxon>
        <taxon>Bacillati</taxon>
        <taxon>Actinomycetota</taxon>
        <taxon>Actinomycetes</taxon>
        <taxon>Kitasatosporales</taxon>
        <taxon>Streptomycetaceae</taxon>
        <taxon>Streptomyces</taxon>
    </lineage>
</organism>
<dbReference type="EMBL" id="JAGPYQ010000001">
    <property type="protein sequence ID" value="MBQ0850750.1"/>
    <property type="molecule type" value="Genomic_DNA"/>
</dbReference>
<dbReference type="GO" id="GO:0004497">
    <property type="term" value="F:monooxygenase activity"/>
    <property type="evidence" value="ECO:0007669"/>
    <property type="project" value="UniProtKB-KW"/>
</dbReference>
<dbReference type="GO" id="GO:0020037">
    <property type="term" value="F:heme binding"/>
    <property type="evidence" value="ECO:0007669"/>
    <property type="project" value="InterPro"/>
</dbReference>
<comment type="similarity">
    <text evidence="1 2">Belongs to the cytochrome P450 family.</text>
</comment>
<name>A0A941B4U8_9ACTN</name>
<dbReference type="InterPro" id="IPR002397">
    <property type="entry name" value="Cyt_P450_B"/>
</dbReference>
<protein>
    <submittedName>
        <fullName evidence="3">Cytochrome P450</fullName>
    </submittedName>
</protein>
<keyword evidence="2" id="KW-0479">Metal-binding</keyword>
<keyword evidence="2" id="KW-0408">Iron</keyword>
<dbReference type="AlphaFoldDB" id="A0A941B4U8"/>
<evidence type="ECO:0000256" key="1">
    <source>
        <dbReference type="ARBA" id="ARBA00010617"/>
    </source>
</evidence>
<keyword evidence="2" id="KW-0560">Oxidoreductase</keyword>
<sequence length="398" mass="44728">MTSMAERAEESGLPVHRLDLENDERFAEDPFAVWDEATDTAPLFYSPAGRGFFVAADYDTVKTVLQNPRMWSNLPSPITYTKEEVVIDVPPITMDPPQHTAYRRALIPLFSPNVVATLEPRVRELSHELCDSIEAAGSCDFAKDFASKLPARFFLEWLGVTEGDADRMFKLAQAAAFDFPTQEERNAIEEEINAIVGDVMKARRQEPRDDLATAFTQIRIDGEPVEEKLLVGMATLAFIAGQETTSTQLSYIAWHLARHPADRQLLVDDPDVIPDAIEELMRVYNTGGPAGRVAAQDGELAGCPVKKGDRIFIARSGADRELDREVHLLRTPNRHSAFGLGVHRCLGSHVARMEMRVGLEVWHERFPRYELPTDFVARHRYGSFMQQLTRLPLELNPA</sequence>
<dbReference type="SUPFAM" id="SSF48264">
    <property type="entry name" value="Cytochrome P450"/>
    <property type="match status" value="1"/>
</dbReference>
<dbReference type="PANTHER" id="PTHR46696:SF6">
    <property type="entry name" value="P450, PUTATIVE (EUROFUNG)-RELATED"/>
    <property type="match status" value="1"/>
</dbReference>
<proteinExistence type="inferred from homology"/>
<keyword evidence="4" id="KW-1185">Reference proteome</keyword>
<dbReference type="Proteomes" id="UP000677413">
    <property type="component" value="Unassembled WGS sequence"/>
</dbReference>
<dbReference type="GO" id="GO:0016705">
    <property type="term" value="F:oxidoreductase activity, acting on paired donors, with incorporation or reduction of molecular oxygen"/>
    <property type="evidence" value="ECO:0007669"/>
    <property type="project" value="InterPro"/>
</dbReference>